<feature type="compositionally biased region" description="Polar residues" evidence="1">
    <location>
        <begin position="760"/>
        <end position="771"/>
    </location>
</feature>
<dbReference type="EMBL" id="BQKY01000008">
    <property type="protein sequence ID" value="GJN91147.1"/>
    <property type="molecule type" value="Genomic_DNA"/>
</dbReference>
<feature type="region of interest" description="Disordered" evidence="1">
    <location>
        <begin position="118"/>
        <end position="143"/>
    </location>
</feature>
<feature type="compositionally biased region" description="Polar residues" evidence="1">
    <location>
        <begin position="730"/>
        <end position="739"/>
    </location>
</feature>
<sequence>MSAPSPAPQTPQRDRGPTHKLASGLTTPIATYRDAARAVKSPAPSPPSPQDHVSSSLADNSLTFSSGGSIIYHGSSPSEGLESSFEKLDLSNGSFSETPLKTRSAVPASEVKNFGSMVNAAPTTSSPSAQRAPTLPATPPADKMGAPALQGAPPGLLNPAAPTFESGAESITGPSSSVREKVFHQVLDKGKNAIGELTEQAKAALAAFGLKTIPSLHGTPHLPYARNPSCVVVPDFQESKLTRSKRSGLDAFRFSVDDGDDNGFIPIPADEIDAIARQRPVPLPLPGNARYTPAGRMAQQRNASAPAALSGGSSYSAIQKQSSTHTRGKAGLSRREATANFSSDQSTGVSAAVPPAPQTHEQFQPAVQYDSAQQVALALQAQHFQLAQANRWPFPPDFANSPAPLAFPHWTQYPSHGPVYQSPHPNMLPAAVQAAYAASGQQPYPITSSASIQPTIARRPSIIISPEGVIGFVDSTTVLELATQQRFGDTSGVPSSRVTSFETAPELDSDDSLTFDPSLNCDAGIGDDSDDAALFFPHPAAPPRPPTRAEQLDRRLRRPQHRPTRSDAFLTTQSYFEQGRRNSAMAAFPPPGGMRKSSLAQSGRGGPRHVSSAAHIQYTSLPKAQSQSAHSRRASIADAVNPALAAIAAAAASTAQAGPLSSSQPSRSRRGSFQISVPSPARPTSTTTARQSKVKGMSQSRPFGDVINTIQSQHGKEGMPSVRLEPPTPQRASTSTLASSRVGGAALRPELSTVAPSPGGSDSATTVTAQAAANEDAASGKPTGEAGPTSRRKRRQAAAKRKAGDAFPKQQPVVGADRSVSMPADMTGQS</sequence>
<evidence type="ECO:0008006" key="4">
    <source>
        <dbReference type="Google" id="ProtNLM"/>
    </source>
</evidence>
<feature type="region of interest" description="Disordered" evidence="1">
    <location>
        <begin position="66"/>
        <end position="85"/>
    </location>
</feature>
<evidence type="ECO:0000313" key="3">
    <source>
        <dbReference type="Proteomes" id="UP001342314"/>
    </source>
</evidence>
<evidence type="ECO:0000256" key="1">
    <source>
        <dbReference type="SAM" id="MobiDB-lite"/>
    </source>
</evidence>
<feature type="compositionally biased region" description="Polar residues" evidence="1">
    <location>
        <begin position="339"/>
        <end position="349"/>
    </location>
</feature>
<feature type="compositionally biased region" description="Basic residues" evidence="1">
    <location>
        <begin position="790"/>
        <end position="801"/>
    </location>
</feature>
<feature type="compositionally biased region" description="Low complexity" evidence="1">
    <location>
        <begin position="303"/>
        <end position="317"/>
    </location>
</feature>
<feature type="compositionally biased region" description="Low complexity" evidence="1">
    <location>
        <begin position="66"/>
        <end position="78"/>
    </location>
</feature>
<feature type="compositionally biased region" description="Polar residues" evidence="1">
    <location>
        <begin position="121"/>
        <end position="131"/>
    </location>
</feature>
<feature type="region of interest" description="Disordered" evidence="1">
    <location>
        <begin position="658"/>
        <end position="830"/>
    </location>
</feature>
<accession>A0AAV5GQ55</accession>
<dbReference type="AlphaFoldDB" id="A0AAV5GQ55"/>
<feature type="region of interest" description="Disordered" evidence="1">
    <location>
        <begin position="486"/>
        <end position="569"/>
    </location>
</feature>
<gene>
    <name evidence="2" type="ORF">Rhopal_004165-T1</name>
</gene>
<comment type="caution">
    <text evidence="2">The sequence shown here is derived from an EMBL/GenBank/DDBJ whole genome shotgun (WGS) entry which is preliminary data.</text>
</comment>
<evidence type="ECO:0000313" key="2">
    <source>
        <dbReference type="EMBL" id="GJN91147.1"/>
    </source>
</evidence>
<feature type="compositionally biased region" description="Low complexity" evidence="1">
    <location>
        <begin position="678"/>
        <end position="690"/>
    </location>
</feature>
<feature type="region of interest" description="Disordered" evidence="1">
    <location>
        <begin position="583"/>
        <end position="612"/>
    </location>
</feature>
<reference evidence="2 3" key="1">
    <citation type="submission" date="2021-12" db="EMBL/GenBank/DDBJ databases">
        <title>High titer production of polyol ester of fatty acids by Rhodotorula paludigena BS15 towards product separation-free biomass refinery.</title>
        <authorList>
            <person name="Mano J."/>
            <person name="Ono H."/>
            <person name="Tanaka T."/>
            <person name="Naito K."/>
            <person name="Sushida H."/>
            <person name="Ike M."/>
            <person name="Tokuyasu K."/>
            <person name="Kitaoka M."/>
        </authorList>
    </citation>
    <scope>NUCLEOTIDE SEQUENCE [LARGE SCALE GENOMIC DNA]</scope>
    <source>
        <strain evidence="2 3">BS15</strain>
    </source>
</reference>
<feature type="region of interest" description="Disordered" evidence="1">
    <location>
        <begin position="1"/>
        <end position="60"/>
    </location>
</feature>
<dbReference type="Proteomes" id="UP001342314">
    <property type="component" value="Unassembled WGS sequence"/>
</dbReference>
<proteinExistence type="predicted"/>
<keyword evidence="3" id="KW-1185">Reference proteome</keyword>
<name>A0AAV5GQ55_9BASI</name>
<organism evidence="2 3">
    <name type="scientific">Rhodotorula paludigena</name>
    <dbReference type="NCBI Taxonomy" id="86838"/>
    <lineage>
        <taxon>Eukaryota</taxon>
        <taxon>Fungi</taxon>
        <taxon>Dikarya</taxon>
        <taxon>Basidiomycota</taxon>
        <taxon>Pucciniomycotina</taxon>
        <taxon>Microbotryomycetes</taxon>
        <taxon>Sporidiobolales</taxon>
        <taxon>Sporidiobolaceae</taxon>
        <taxon>Rhodotorula</taxon>
    </lineage>
</organism>
<feature type="compositionally biased region" description="Polar residues" evidence="1">
    <location>
        <begin position="51"/>
        <end position="60"/>
    </location>
</feature>
<feature type="region of interest" description="Disordered" evidence="1">
    <location>
        <begin position="280"/>
        <end position="356"/>
    </location>
</feature>
<feature type="compositionally biased region" description="Polar residues" evidence="1">
    <location>
        <begin position="486"/>
        <end position="502"/>
    </location>
</feature>
<protein>
    <recommendedName>
        <fullName evidence="4">Proteophosphoglycan ppg4</fullName>
    </recommendedName>
</protein>